<gene>
    <name evidence="1" type="ORF">Bca52824_037378</name>
</gene>
<protein>
    <submittedName>
        <fullName evidence="1">Uncharacterized protein</fullName>
    </submittedName>
</protein>
<sequence>MWRDVKGFPEDKHDAIRMASTLHSKLQGMIKDLKDWKIESPANLLFDKTEREKRSKECIAYCRITQGKAEHDQE</sequence>
<organism evidence="1 2">
    <name type="scientific">Brassica carinata</name>
    <name type="common">Ethiopian mustard</name>
    <name type="synonym">Abyssinian cabbage</name>
    <dbReference type="NCBI Taxonomy" id="52824"/>
    <lineage>
        <taxon>Eukaryota</taxon>
        <taxon>Viridiplantae</taxon>
        <taxon>Streptophyta</taxon>
        <taxon>Embryophyta</taxon>
        <taxon>Tracheophyta</taxon>
        <taxon>Spermatophyta</taxon>
        <taxon>Magnoliopsida</taxon>
        <taxon>eudicotyledons</taxon>
        <taxon>Gunneridae</taxon>
        <taxon>Pentapetalae</taxon>
        <taxon>rosids</taxon>
        <taxon>malvids</taxon>
        <taxon>Brassicales</taxon>
        <taxon>Brassicaceae</taxon>
        <taxon>Brassiceae</taxon>
        <taxon>Brassica</taxon>
    </lineage>
</organism>
<evidence type="ECO:0000313" key="2">
    <source>
        <dbReference type="Proteomes" id="UP000886595"/>
    </source>
</evidence>
<dbReference type="EMBL" id="JAAMPC010000008">
    <property type="protein sequence ID" value="KAG2300906.1"/>
    <property type="molecule type" value="Genomic_DNA"/>
</dbReference>
<dbReference type="AlphaFoldDB" id="A0A8X7V5Y4"/>
<proteinExistence type="predicted"/>
<comment type="caution">
    <text evidence="1">The sequence shown here is derived from an EMBL/GenBank/DDBJ whole genome shotgun (WGS) entry which is preliminary data.</text>
</comment>
<name>A0A8X7V5Y4_BRACI</name>
<dbReference type="OrthoDB" id="2020598at2759"/>
<accession>A0A8X7V5Y4</accession>
<reference evidence="1 2" key="1">
    <citation type="submission" date="2020-02" db="EMBL/GenBank/DDBJ databases">
        <authorList>
            <person name="Ma Q."/>
            <person name="Huang Y."/>
            <person name="Song X."/>
            <person name="Pei D."/>
        </authorList>
    </citation>
    <scope>NUCLEOTIDE SEQUENCE [LARGE SCALE GENOMIC DNA]</scope>
    <source>
        <strain evidence="1">Sxm20200214</strain>
        <tissue evidence="1">Leaf</tissue>
    </source>
</reference>
<keyword evidence="2" id="KW-1185">Reference proteome</keyword>
<dbReference type="Proteomes" id="UP000886595">
    <property type="component" value="Unassembled WGS sequence"/>
</dbReference>
<evidence type="ECO:0000313" key="1">
    <source>
        <dbReference type="EMBL" id="KAG2300906.1"/>
    </source>
</evidence>